<dbReference type="AlphaFoldDB" id="W2NPX3"/>
<evidence type="ECO:0000313" key="1">
    <source>
        <dbReference type="EMBL" id="ETL44343.1"/>
    </source>
</evidence>
<organism evidence="2">
    <name type="scientific">Phytophthora nicotianae</name>
    <name type="common">Potato buckeye rot agent</name>
    <name type="synonym">Phytophthora parasitica</name>
    <dbReference type="NCBI Taxonomy" id="4792"/>
    <lineage>
        <taxon>Eukaryota</taxon>
        <taxon>Sar</taxon>
        <taxon>Stramenopiles</taxon>
        <taxon>Oomycota</taxon>
        <taxon>Peronosporomycetes</taxon>
        <taxon>Peronosporales</taxon>
        <taxon>Peronosporaceae</taxon>
        <taxon>Phytophthora</taxon>
    </lineage>
</organism>
<evidence type="ECO:0000313" key="2">
    <source>
        <dbReference type="EMBL" id="ETM50677.1"/>
    </source>
</evidence>
<reference evidence="1 3" key="1">
    <citation type="submission" date="2013-11" db="EMBL/GenBank/DDBJ databases">
        <title>The Genome Sequence of Phytophthora parasitica CJ05E6.</title>
        <authorList>
            <consortium name="The Broad Institute Genomics Platform"/>
            <person name="Russ C."/>
            <person name="Tyler B."/>
            <person name="Panabieres F."/>
            <person name="Shan W."/>
            <person name="Tripathy S."/>
            <person name="Grunwald N."/>
            <person name="Machado M."/>
            <person name="Johnson C.S."/>
            <person name="Arredondo F."/>
            <person name="Hong C."/>
            <person name="Coffey M."/>
            <person name="Young S.K."/>
            <person name="Zeng Q."/>
            <person name="Gargeya S."/>
            <person name="Fitzgerald M."/>
            <person name="Abouelleil A."/>
            <person name="Alvarado L."/>
            <person name="Chapman S.B."/>
            <person name="Gainer-Dewar J."/>
            <person name="Goldberg J."/>
            <person name="Griggs A."/>
            <person name="Gujja S."/>
            <person name="Hansen M."/>
            <person name="Howarth C."/>
            <person name="Imamovic A."/>
            <person name="Ireland A."/>
            <person name="Larimer J."/>
            <person name="McCowan C."/>
            <person name="Murphy C."/>
            <person name="Pearson M."/>
            <person name="Poon T.W."/>
            <person name="Priest M."/>
            <person name="Roberts A."/>
            <person name="Saif S."/>
            <person name="Shea T."/>
            <person name="Sykes S."/>
            <person name="Wortman J."/>
            <person name="Nusbaum C."/>
            <person name="Birren B."/>
        </authorList>
    </citation>
    <scope>NUCLEOTIDE SEQUENCE [LARGE SCALE GENOMIC DNA]</scope>
    <source>
        <strain evidence="1 3">CJ05E6</strain>
    </source>
</reference>
<dbReference type="EMBL" id="KI671974">
    <property type="protein sequence ID" value="ETL44343.1"/>
    <property type="molecule type" value="Genomic_DNA"/>
</dbReference>
<dbReference type="Proteomes" id="UP000053864">
    <property type="component" value="Unassembled WGS sequence"/>
</dbReference>
<gene>
    <name evidence="2" type="ORF">L914_05347</name>
    <name evidence="1" type="ORF">L916_05351</name>
</gene>
<evidence type="ECO:0000313" key="3">
    <source>
        <dbReference type="Proteomes" id="UP000053864"/>
    </source>
</evidence>
<accession>W2NPX3</accession>
<dbReference type="EMBL" id="KI691945">
    <property type="protein sequence ID" value="ETM50677.1"/>
    <property type="molecule type" value="Genomic_DNA"/>
</dbReference>
<protein>
    <submittedName>
        <fullName evidence="2">Uncharacterized protein</fullName>
    </submittedName>
</protein>
<sequence length="51" mass="6037">MKLTQLLRRRVDRKQETRAPTYEKMSDIVNMLRGVTAEKTSKPGTKQIRLY</sequence>
<proteinExistence type="predicted"/>
<dbReference type="Proteomes" id="UP000054532">
    <property type="component" value="Unassembled WGS sequence"/>
</dbReference>
<name>W2NPX3_PHYNI</name>
<reference evidence="2" key="2">
    <citation type="submission" date="2013-11" db="EMBL/GenBank/DDBJ databases">
        <title>The Genome Sequence of Phytophthora parasitica IAC_01/95.</title>
        <authorList>
            <consortium name="The Broad Institute Genomics Platform"/>
            <person name="Russ C."/>
            <person name="Tyler B."/>
            <person name="Panabieres F."/>
            <person name="Shan W."/>
            <person name="Tripathy S."/>
            <person name="Grunwald N."/>
            <person name="Machado M."/>
            <person name="Johnson C.S."/>
            <person name="Arredondo F."/>
            <person name="Hong C."/>
            <person name="Coffey M."/>
            <person name="Young S.K."/>
            <person name="Zeng Q."/>
            <person name="Gargeya S."/>
            <person name="Fitzgerald M."/>
            <person name="Abouelleil A."/>
            <person name="Alvarado L."/>
            <person name="Chapman S.B."/>
            <person name="Gainer-Dewar J."/>
            <person name="Goldberg J."/>
            <person name="Griggs A."/>
            <person name="Gujja S."/>
            <person name="Hansen M."/>
            <person name="Howarth C."/>
            <person name="Imamovic A."/>
            <person name="Ireland A."/>
            <person name="Larimer J."/>
            <person name="McCowan C."/>
            <person name="Murphy C."/>
            <person name="Pearson M."/>
            <person name="Poon T.W."/>
            <person name="Priest M."/>
            <person name="Roberts A."/>
            <person name="Saif S."/>
            <person name="Shea T."/>
            <person name="Sykes S."/>
            <person name="Wortman J."/>
            <person name="Nusbaum C."/>
            <person name="Birren B."/>
        </authorList>
    </citation>
    <scope>NUCLEOTIDE SEQUENCE [LARGE SCALE GENOMIC DNA]</scope>
    <source>
        <strain evidence="2">IAC_01/95</strain>
    </source>
</reference>